<proteinExistence type="predicted"/>
<feature type="transmembrane region" description="Helical" evidence="1">
    <location>
        <begin position="165"/>
        <end position="187"/>
    </location>
</feature>
<keyword evidence="4" id="KW-1185">Reference proteome</keyword>
<evidence type="ECO:0000313" key="3">
    <source>
        <dbReference type="EMBL" id="SHE44638.1"/>
    </source>
</evidence>
<keyword evidence="1" id="KW-0812">Transmembrane</keyword>
<dbReference type="InterPro" id="IPR035919">
    <property type="entry name" value="EAL_sf"/>
</dbReference>
<dbReference type="Proteomes" id="UP000184295">
    <property type="component" value="Unassembled WGS sequence"/>
</dbReference>
<dbReference type="STRING" id="1121881.SAMN02745225_00646"/>
<reference evidence="4" key="1">
    <citation type="submission" date="2016-11" db="EMBL/GenBank/DDBJ databases">
        <authorList>
            <person name="Varghese N."/>
            <person name="Submissions S."/>
        </authorList>
    </citation>
    <scope>NUCLEOTIDE SEQUENCE [LARGE SCALE GENOMIC DNA]</scope>
    <source>
        <strain evidence="4">DSM 19514</strain>
    </source>
</reference>
<feature type="transmembrane region" description="Helical" evidence="1">
    <location>
        <begin position="92"/>
        <end position="110"/>
    </location>
</feature>
<dbReference type="Pfam" id="PF00563">
    <property type="entry name" value="EAL"/>
    <property type="match status" value="1"/>
</dbReference>
<dbReference type="SMART" id="SM00052">
    <property type="entry name" value="EAL"/>
    <property type="match status" value="1"/>
</dbReference>
<protein>
    <submittedName>
        <fullName evidence="3">EAL domain, c-di-GMP-specific phosphodiesterase class I (Or its enzymatically inactive variant)</fullName>
    </submittedName>
</protein>
<dbReference type="InterPro" id="IPR050706">
    <property type="entry name" value="Cyclic-di-GMP_PDE-like"/>
</dbReference>
<dbReference type="InterPro" id="IPR001173">
    <property type="entry name" value="Glyco_trans_2-like"/>
</dbReference>
<dbReference type="PANTHER" id="PTHR33121:SF76">
    <property type="entry name" value="SIGNALING PROTEIN"/>
    <property type="match status" value="1"/>
</dbReference>
<feature type="domain" description="EAL" evidence="2">
    <location>
        <begin position="299"/>
        <end position="528"/>
    </location>
</feature>
<keyword evidence="1" id="KW-0472">Membrane</keyword>
<organism evidence="3 4">
    <name type="scientific">Ferrithrix thermotolerans DSM 19514</name>
    <dbReference type="NCBI Taxonomy" id="1121881"/>
    <lineage>
        <taxon>Bacteria</taxon>
        <taxon>Bacillati</taxon>
        <taxon>Actinomycetota</taxon>
        <taxon>Acidimicrobiia</taxon>
        <taxon>Acidimicrobiales</taxon>
        <taxon>Acidimicrobiaceae</taxon>
        <taxon>Ferrithrix</taxon>
    </lineage>
</organism>
<name>A0A1M4TJM8_9ACTN</name>
<accession>A0A1M4TJM8</accession>
<dbReference type="PANTHER" id="PTHR33121">
    <property type="entry name" value="CYCLIC DI-GMP PHOSPHODIESTERASE PDEF"/>
    <property type="match status" value="1"/>
</dbReference>
<evidence type="ECO:0000313" key="4">
    <source>
        <dbReference type="Proteomes" id="UP000184295"/>
    </source>
</evidence>
<feature type="transmembrane region" description="Helical" evidence="1">
    <location>
        <begin position="63"/>
        <end position="86"/>
    </location>
</feature>
<evidence type="ECO:0000259" key="2">
    <source>
        <dbReference type="PROSITE" id="PS50883"/>
    </source>
</evidence>
<dbReference type="CDD" id="cd01948">
    <property type="entry name" value="EAL"/>
    <property type="match status" value="1"/>
</dbReference>
<dbReference type="SUPFAM" id="SSF141868">
    <property type="entry name" value="EAL domain-like"/>
    <property type="match status" value="1"/>
</dbReference>
<feature type="transmembrane region" description="Helical" evidence="1">
    <location>
        <begin position="122"/>
        <end position="145"/>
    </location>
</feature>
<dbReference type="GO" id="GO:0071111">
    <property type="term" value="F:cyclic-guanylate-specific phosphodiesterase activity"/>
    <property type="evidence" value="ECO:0007669"/>
    <property type="project" value="InterPro"/>
</dbReference>
<dbReference type="OrthoDB" id="9806824at2"/>
<evidence type="ECO:0000256" key="1">
    <source>
        <dbReference type="SAM" id="Phobius"/>
    </source>
</evidence>
<keyword evidence="1" id="KW-1133">Transmembrane helix</keyword>
<dbReference type="EMBL" id="FQUL01000005">
    <property type="protein sequence ID" value="SHE44638.1"/>
    <property type="molecule type" value="Genomic_DNA"/>
</dbReference>
<feature type="transmembrane region" description="Helical" evidence="1">
    <location>
        <begin position="194"/>
        <end position="218"/>
    </location>
</feature>
<dbReference type="AlphaFoldDB" id="A0A1M4TJM8"/>
<dbReference type="PROSITE" id="PS50883">
    <property type="entry name" value="EAL"/>
    <property type="match status" value="1"/>
</dbReference>
<dbReference type="Pfam" id="PF13632">
    <property type="entry name" value="Glyco_trans_2_3"/>
    <property type="match status" value="1"/>
</dbReference>
<gene>
    <name evidence="3" type="ORF">SAMN02745225_00646</name>
</gene>
<dbReference type="Gene3D" id="3.20.20.450">
    <property type="entry name" value="EAL domain"/>
    <property type="match status" value="1"/>
</dbReference>
<dbReference type="InterPro" id="IPR001633">
    <property type="entry name" value="EAL_dom"/>
</dbReference>
<sequence>MIGGWKLLNYPERLSYSATPPDFGSLCIQRRRWADGGLIIVPKLRKLRKARKQRSEQGRLGEFLLRFNYMASITWSSVSLVVLLFYPYANKLVSPLLGLLALPYFLAMASDLKYCGYKRIDVLRIYGFNLVLLPVNIAGTVNSLVQVLTGSKGVFGRTPKVRKRTVAPLLFVVTPYLVLGLSLFTLVRDYQHHFWYNAVYASINSLLATYAIFAYIGLRNSIADIFVQVKPWFAKKEKKPSSGSASSGASSPHVSTDWEAILHFGYSDAVDKGKASVERSKTNYKSADSYVLAESSSPAIGASSSALTAPSSLEFTTLFQPIFDLATGEVVGHEALSRFNDGASTLRRLESFSVKQAVEMERDMIIAAIAASHNLPRETWLAINASRHLVTNDRGLMALVAASSLSIVVELRAGEATDEGFASSVLEALPPGMSLAIDDASPELGSLNFVAAVRPRYVKLDSEWVRGIDKNRTVQVLVGTLVNLANESDATVIAEGIESEAEFETLMNLGVRLGQGFLLGEPVPVGRI</sequence>